<dbReference type="Gene3D" id="3.55.50.30">
    <property type="match status" value="1"/>
</dbReference>
<evidence type="ECO:0000256" key="6">
    <source>
        <dbReference type="RuleBase" id="RU004003"/>
    </source>
</evidence>
<dbReference type="GO" id="GO:0009306">
    <property type="term" value="P:protein secretion"/>
    <property type="evidence" value="ECO:0007669"/>
    <property type="project" value="InterPro"/>
</dbReference>
<protein>
    <recommendedName>
        <fullName evidence="10">Secretin/TonB short N-terminal domain-containing protein</fullName>
    </recommendedName>
</protein>
<dbReference type="Proteomes" id="UP000217265">
    <property type="component" value="Chromosome"/>
</dbReference>
<evidence type="ECO:0000259" key="10">
    <source>
        <dbReference type="SMART" id="SM00965"/>
    </source>
</evidence>
<dbReference type="RefSeq" id="WP_096056143.1">
    <property type="nucleotide sequence ID" value="NZ_CP023344.1"/>
</dbReference>
<dbReference type="OrthoDB" id="9779724at2"/>
<dbReference type="InterPro" id="IPR004846">
    <property type="entry name" value="T2SS/T3SS_dom"/>
</dbReference>
<comment type="similarity">
    <text evidence="6">Belongs to the bacterial secretin family.</text>
</comment>
<name>A0A290QKU8_9BACT</name>
<dbReference type="Pfam" id="PF00263">
    <property type="entry name" value="Secretin"/>
    <property type="match status" value="1"/>
</dbReference>
<dbReference type="InterPro" id="IPR005644">
    <property type="entry name" value="NolW-like"/>
</dbReference>
<dbReference type="PRINTS" id="PR01032">
    <property type="entry name" value="PHAGEIV"/>
</dbReference>
<dbReference type="EMBL" id="CP023344">
    <property type="protein sequence ID" value="ATC64512.1"/>
    <property type="molecule type" value="Genomic_DNA"/>
</dbReference>
<evidence type="ECO:0000256" key="7">
    <source>
        <dbReference type="RuleBase" id="RU004004"/>
    </source>
</evidence>
<dbReference type="AlphaFoldDB" id="A0A290QKU8"/>
<reference evidence="11 12" key="1">
    <citation type="submission" date="2017-09" db="EMBL/GenBank/DDBJ databases">
        <title>Complete genome sequence of Verrucomicrobial strain HZ-65, isolated from freshwater.</title>
        <authorList>
            <person name="Choi A."/>
        </authorList>
    </citation>
    <scope>NUCLEOTIDE SEQUENCE [LARGE SCALE GENOMIC DNA]</scope>
    <source>
        <strain evidence="11 12">HZ-65</strain>
    </source>
</reference>
<dbReference type="InterPro" id="IPR038591">
    <property type="entry name" value="NolW-like_sf"/>
</dbReference>
<dbReference type="InterPro" id="IPR001775">
    <property type="entry name" value="GspD/PilQ"/>
</dbReference>
<evidence type="ECO:0000256" key="3">
    <source>
        <dbReference type="ARBA" id="ARBA00022729"/>
    </source>
</evidence>
<dbReference type="Gene3D" id="3.30.1370.120">
    <property type="match status" value="1"/>
</dbReference>
<keyword evidence="2 7" id="KW-0813">Transport</keyword>
<feature type="chain" id="PRO_5013035959" description="Secretin/TonB short N-terminal domain-containing protein" evidence="9">
    <location>
        <begin position="21"/>
        <end position="534"/>
    </location>
</feature>
<feature type="region of interest" description="Disordered" evidence="8">
    <location>
        <begin position="505"/>
        <end position="534"/>
    </location>
</feature>
<proteinExistence type="inferred from homology"/>
<dbReference type="SMART" id="SM00965">
    <property type="entry name" value="STN"/>
    <property type="match status" value="1"/>
</dbReference>
<evidence type="ECO:0000313" key="12">
    <source>
        <dbReference type="Proteomes" id="UP000217265"/>
    </source>
</evidence>
<keyword evidence="4" id="KW-0472">Membrane</keyword>
<accession>A0A290QKU8</accession>
<dbReference type="InterPro" id="IPR050810">
    <property type="entry name" value="Bact_Secretion_Sys_Channel"/>
</dbReference>
<dbReference type="PANTHER" id="PTHR30332">
    <property type="entry name" value="PROBABLE GENERAL SECRETION PATHWAY PROTEIN D"/>
    <property type="match status" value="1"/>
</dbReference>
<keyword evidence="5" id="KW-0998">Cell outer membrane</keyword>
<evidence type="ECO:0000256" key="9">
    <source>
        <dbReference type="SAM" id="SignalP"/>
    </source>
</evidence>
<evidence type="ECO:0000256" key="5">
    <source>
        <dbReference type="ARBA" id="ARBA00023237"/>
    </source>
</evidence>
<dbReference type="Pfam" id="PF03958">
    <property type="entry name" value="Secretin_N"/>
    <property type="match status" value="1"/>
</dbReference>
<keyword evidence="3 9" id="KW-0732">Signal</keyword>
<feature type="compositionally biased region" description="Basic and acidic residues" evidence="8">
    <location>
        <begin position="505"/>
        <end position="516"/>
    </location>
</feature>
<evidence type="ECO:0000256" key="4">
    <source>
        <dbReference type="ARBA" id="ARBA00023136"/>
    </source>
</evidence>
<feature type="signal peptide" evidence="9">
    <location>
        <begin position="1"/>
        <end position="20"/>
    </location>
</feature>
<evidence type="ECO:0000313" key="11">
    <source>
        <dbReference type="EMBL" id="ATC64512.1"/>
    </source>
</evidence>
<dbReference type="GO" id="GO:0015627">
    <property type="term" value="C:type II protein secretion system complex"/>
    <property type="evidence" value="ECO:0007669"/>
    <property type="project" value="TreeGrafter"/>
</dbReference>
<comment type="subcellular location">
    <subcellularLocation>
        <location evidence="7">Cell outer membrane</location>
    </subcellularLocation>
    <subcellularLocation>
        <location evidence="1">Membrane</location>
    </subcellularLocation>
</comment>
<organism evidence="11 12">
    <name type="scientific">Nibricoccus aquaticus</name>
    <dbReference type="NCBI Taxonomy" id="2576891"/>
    <lineage>
        <taxon>Bacteria</taxon>
        <taxon>Pseudomonadati</taxon>
        <taxon>Verrucomicrobiota</taxon>
        <taxon>Opitutia</taxon>
        <taxon>Opitutales</taxon>
        <taxon>Opitutaceae</taxon>
        <taxon>Nibricoccus</taxon>
    </lineage>
</organism>
<sequence length="534" mass="57665">MRTRLLVPATLLATAALVPAMWAQEAASPTPPPAASTESKVEVSKGKDTLSVDFPDEEIRNVLRNVADLFELNLVIPDTLVGKTSIKLRDVTWRQIFQVVLNPVGYTYIEDGNIIKVVTAESLNMEPLSTEVFILNYAKASDVKPSLDAMVDAKTGGKIVIDARSNALIVSERSSAIQRIRPIIQSLDRATDQVMIETKFIEVSDSVGKDLGVDWSILKGYKLSGSKLETAYTNDSGRKSSAGYKEDGLDVDFMNNGYDRASQLNNVGGTVGPKINTDGTLAGIGPMSAVENVFNNNVGRISTAVFSASQFNLTLNALQSAGGSKLVSNPTVVTLNNTEASINVGQEYPIPNYTYNQERGAFEVSGFTYKPIGVILKVTPQVNAAGFIKLTVEPEVSSRDESKDVSFGDAKIPVVSVRKTKTQVTLKDGFTLGIGGLLDSTTSNSQTKVPLLGDIPGLGRLFRSDSTSKRQQNMLVFITARTVRPDGGTVGEIFDPRMVREMKLTKDELPGFRDGSDPFAQPAAPEKTKSKKKK</sequence>
<evidence type="ECO:0000256" key="2">
    <source>
        <dbReference type="ARBA" id="ARBA00022448"/>
    </source>
</evidence>
<dbReference type="GO" id="GO:0009279">
    <property type="term" value="C:cell outer membrane"/>
    <property type="evidence" value="ECO:0007669"/>
    <property type="project" value="UniProtKB-SubCell"/>
</dbReference>
<evidence type="ECO:0000256" key="8">
    <source>
        <dbReference type="SAM" id="MobiDB-lite"/>
    </source>
</evidence>
<evidence type="ECO:0000256" key="1">
    <source>
        <dbReference type="ARBA" id="ARBA00004370"/>
    </source>
</evidence>
<feature type="domain" description="Secretin/TonB short N-terminal" evidence="10">
    <location>
        <begin position="72"/>
        <end position="120"/>
    </location>
</feature>
<gene>
    <name evidence="11" type="ORF">CMV30_11420</name>
</gene>
<dbReference type="PANTHER" id="PTHR30332:SF24">
    <property type="entry name" value="SECRETIN GSPD-RELATED"/>
    <property type="match status" value="1"/>
</dbReference>
<keyword evidence="12" id="KW-1185">Reference proteome</keyword>
<dbReference type="InterPro" id="IPR011662">
    <property type="entry name" value="Secretin/TonB_short_N"/>
</dbReference>
<dbReference type="PRINTS" id="PR00811">
    <property type="entry name" value="BCTERIALGSPD"/>
</dbReference>
<dbReference type="KEGG" id="vbh:CMV30_11420"/>